<keyword evidence="1" id="KW-0472">Membrane</keyword>
<gene>
    <name evidence="2" type="ORF">ABFZ84_07920</name>
</gene>
<feature type="transmembrane region" description="Helical" evidence="1">
    <location>
        <begin position="7"/>
        <end position="32"/>
    </location>
</feature>
<evidence type="ECO:0000256" key="1">
    <source>
        <dbReference type="SAM" id="Phobius"/>
    </source>
</evidence>
<dbReference type="Proteomes" id="UP001560685">
    <property type="component" value="Unassembled WGS sequence"/>
</dbReference>
<accession>A0ABV3Z3U8</accession>
<feature type="transmembrane region" description="Helical" evidence="1">
    <location>
        <begin position="84"/>
        <end position="106"/>
    </location>
</feature>
<keyword evidence="3" id="KW-1185">Reference proteome</keyword>
<evidence type="ECO:0000313" key="2">
    <source>
        <dbReference type="EMBL" id="MEX6633475.1"/>
    </source>
</evidence>
<keyword evidence="1" id="KW-1133">Transmembrane helix</keyword>
<dbReference type="InterPro" id="IPR013879">
    <property type="entry name" value="DUF1761"/>
</dbReference>
<name>A0ABV3Z3U8_9PROT</name>
<feature type="transmembrane region" description="Helical" evidence="1">
    <location>
        <begin position="112"/>
        <end position="135"/>
    </location>
</feature>
<dbReference type="EMBL" id="JBEHZE010000001">
    <property type="protein sequence ID" value="MEX6633475.1"/>
    <property type="molecule type" value="Genomic_DNA"/>
</dbReference>
<proteinExistence type="predicted"/>
<feature type="transmembrane region" description="Helical" evidence="1">
    <location>
        <begin position="52"/>
        <end position="72"/>
    </location>
</feature>
<organism evidence="2 3">
    <name type="scientific">Hyphococcus lacteus</name>
    <dbReference type="NCBI Taxonomy" id="3143536"/>
    <lineage>
        <taxon>Bacteria</taxon>
        <taxon>Pseudomonadati</taxon>
        <taxon>Pseudomonadota</taxon>
        <taxon>Alphaproteobacteria</taxon>
        <taxon>Parvularculales</taxon>
        <taxon>Parvularculaceae</taxon>
        <taxon>Hyphococcus</taxon>
    </lineage>
</organism>
<sequence length="136" mass="14567">MPRVLGLNLVGVLVATLAFWMVGFVWYGLVFAEIWMEANGVTAETAGAGGSLYMLGGFVITLMQVIGIGLVLKWKGVATMGAAVMTAVILWFFLALPFANYAYLYSPAHNTTLLLIDASHLLVGWVVSAVVLSLIK</sequence>
<evidence type="ECO:0000313" key="3">
    <source>
        <dbReference type="Proteomes" id="UP001560685"/>
    </source>
</evidence>
<dbReference type="Pfam" id="PF08570">
    <property type="entry name" value="DUF1761"/>
    <property type="match status" value="1"/>
</dbReference>
<keyword evidence="1" id="KW-0812">Transmembrane</keyword>
<dbReference type="RefSeq" id="WP_369313437.1">
    <property type="nucleotide sequence ID" value="NZ_JBEHZE010000001.1"/>
</dbReference>
<reference evidence="2 3" key="1">
    <citation type="submission" date="2024-05" db="EMBL/GenBank/DDBJ databases">
        <title>Three bacterial strains, DH-69, EH-24, and ECK-19 isolated from coastal sediments.</title>
        <authorList>
            <person name="Ye Y.-Q."/>
            <person name="Du Z.-J."/>
        </authorList>
    </citation>
    <scope>NUCLEOTIDE SEQUENCE [LARGE SCALE GENOMIC DNA]</scope>
    <source>
        <strain evidence="2 3">ECK-19</strain>
    </source>
</reference>
<comment type="caution">
    <text evidence="2">The sequence shown here is derived from an EMBL/GenBank/DDBJ whole genome shotgun (WGS) entry which is preliminary data.</text>
</comment>
<protein>
    <submittedName>
        <fullName evidence="2">DUF1761 domain-containing protein</fullName>
    </submittedName>
</protein>